<evidence type="ECO:0000256" key="12">
    <source>
        <dbReference type="ARBA" id="ARBA00023170"/>
    </source>
</evidence>
<dbReference type="PROSITE" id="PS52016">
    <property type="entry name" value="TONB_DEPENDENT_REC_3"/>
    <property type="match status" value="1"/>
</dbReference>
<dbReference type="Gene3D" id="2.40.170.20">
    <property type="entry name" value="TonB-dependent receptor, beta-barrel domain"/>
    <property type="match status" value="1"/>
</dbReference>
<proteinExistence type="inferred from homology"/>
<feature type="domain" description="TonB-dependent receptor-like beta-barrel" evidence="18">
    <location>
        <begin position="229"/>
        <end position="680"/>
    </location>
</feature>
<evidence type="ECO:0000256" key="13">
    <source>
        <dbReference type="ARBA" id="ARBA00023237"/>
    </source>
</evidence>
<keyword evidence="9" id="KW-0406">Ion transport</keyword>
<gene>
    <name evidence="20" type="ORF">BVH74_13910</name>
</gene>
<evidence type="ECO:0000256" key="9">
    <source>
        <dbReference type="ARBA" id="ARBA00023065"/>
    </source>
</evidence>
<organism evidence="20 21">
    <name type="scientific">Halopseudomonas phragmitis</name>
    <dbReference type="NCBI Taxonomy" id="1931241"/>
    <lineage>
        <taxon>Bacteria</taxon>
        <taxon>Pseudomonadati</taxon>
        <taxon>Pseudomonadota</taxon>
        <taxon>Gammaproteobacteria</taxon>
        <taxon>Pseudomonadales</taxon>
        <taxon>Pseudomonadaceae</taxon>
        <taxon>Halopseudomonas</taxon>
    </lineage>
</organism>
<evidence type="ECO:0000256" key="2">
    <source>
        <dbReference type="ARBA" id="ARBA00009810"/>
    </source>
</evidence>
<dbReference type="KEGG" id="ppha:BVH74_13910"/>
<dbReference type="RefSeq" id="WP_080050652.1">
    <property type="nucleotide sequence ID" value="NZ_CP020100.1"/>
</dbReference>
<dbReference type="PROSITE" id="PS01156">
    <property type="entry name" value="TONB_DEPENDENT_REC_2"/>
    <property type="match status" value="1"/>
</dbReference>
<feature type="domain" description="TonB-dependent receptor plug" evidence="19">
    <location>
        <begin position="56"/>
        <end position="157"/>
    </location>
</feature>
<dbReference type="InterPro" id="IPR039426">
    <property type="entry name" value="TonB-dep_rcpt-like"/>
</dbReference>
<evidence type="ECO:0000256" key="3">
    <source>
        <dbReference type="ARBA" id="ARBA00022448"/>
    </source>
</evidence>
<evidence type="ECO:0000256" key="5">
    <source>
        <dbReference type="ARBA" id="ARBA00022496"/>
    </source>
</evidence>
<evidence type="ECO:0000256" key="4">
    <source>
        <dbReference type="ARBA" id="ARBA00022452"/>
    </source>
</evidence>
<protein>
    <submittedName>
        <fullName evidence="20">TonB-dependent siderophore receptor</fullName>
    </submittedName>
</protein>
<keyword evidence="7 17" id="KW-0732">Signal</keyword>
<keyword evidence="21" id="KW-1185">Reference proteome</keyword>
<feature type="signal peptide" evidence="17">
    <location>
        <begin position="1"/>
        <end position="26"/>
    </location>
</feature>
<dbReference type="GO" id="GO:0015891">
    <property type="term" value="P:siderophore transport"/>
    <property type="evidence" value="ECO:0007669"/>
    <property type="project" value="InterPro"/>
</dbReference>
<keyword evidence="11 14" id="KW-0472">Membrane</keyword>
<dbReference type="AlphaFoldDB" id="A0A1V0B792"/>
<evidence type="ECO:0000256" key="8">
    <source>
        <dbReference type="ARBA" id="ARBA00023004"/>
    </source>
</evidence>
<evidence type="ECO:0000256" key="10">
    <source>
        <dbReference type="ARBA" id="ARBA00023077"/>
    </source>
</evidence>
<dbReference type="PANTHER" id="PTHR32552:SF68">
    <property type="entry name" value="FERRICHROME OUTER MEMBRANE TRANSPORTER_PHAGE RECEPTOR"/>
    <property type="match status" value="1"/>
</dbReference>
<dbReference type="InterPro" id="IPR012910">
    <property type="entry name" value="Plug_dom"/>
</dbReference>
<feature type="short sequence motif" description="TonB C-terminal box" evidence="15">
    <location>
        <begin position="693"/>
        <end position="710"/>
    </location>
</feature>
<evidence type="ECO:0000256" key="17">
    <source>
        <dbReference type="SAM" id="SignalP"/>
    </source>
</evidence>
<keyword evidence="6 14" id="KW-0812">Transmembrane</keyword>
<evidence type="ECO:0000313" key="20">
    <source>
        <dbReference type="EMBL" id="AQZ95777.1"/>
    </source>
</evidence>
<keyword evidence="5" id="KW-0410">Iron transport</keyword>
<dbReference type="InterPro" id="IPR010917">
    <property type="entry name" value="TonB_rcpt_CS"/>
</dbReference>
<evidence type="ECO:0000256" key="11">
    <source>
        <dbReference type="ARBA" id="ARBA00023136"/>
    </source>
</evidence>
<dbReference type="InterPro" id="IPR036942">
    <property type="entry name" value="Beta-barrel_TonB_sf"/>
</dbReference>
<keyword evidence="13 14" id="KW-0998">Cell outer membrane</keyword>
<evidence type="ECO:0000256" key="1">
    <source>
        <dbReference type="ARBA" id="ARBA00004571"/>
    </source>
</evidence>
<keyword evidence="3 14" id="KW-0813">Transport</keyword>
<accession>A0A1V0B792</accession>
<sequence>MKSHHPFQRSLLALSIASLLCTPALANELHEHELDDVVIYGNTERNTATKTQLAPQETPQSISVIDQNTLSMRNADSVAAALRYTPGVNTELRGGAVTRLDLFNVRGFINYQNAYDGLQLLYNDWNLQPQIDLLAVEQVEVFKGPTSTLYGNMPPGGMVNLISKKPGKDPYNSVQLAIGSQDLRELSIESRGQLGDSNLSYSIVGLARSKDGQAQTSEEERIMLAPSLDWQVTDATLVNFNLYYQKDPDMGIYTTLPASGLFLRNSNGKLDPDTYSGDANWNTFDREVLMPGYKISHQFNDNWSFLHNTRFLDADVLQKNTYSTVLAADERTLSRRAYLTDERSKGVTMDNQLSGLVRTGVVEHNLLLGLDYLDLDSRIRYEDALAPDIDLFNPNHHLIDPGSLDFAASGYSSKFDLSKRQTGFYFQDQMRLGRLVVIAGVRRDHFKGSEKGVKYGFATNDSFKQNKTTYRAGMLYGFDNGLAPFVSYAESFEPMNGSDRNGRKFEPSNGQQWEAGIKYAAPDRRTSGSLAVYRITKDNVQTRDPNGGPYDLIQAGEVRSQGVELELASQVTDSLHLSGSWTVQDVEVTKDNSGLKGTTPVWIPEQQVALWANYELYNGPLAGTSLGLGWRYIGEAELNERNTGGKVPSARLVDLSVGYDLSELDTSLAGASIRLSVNNLLDERYYSCYDENNCWFGAERTIQASLKYEF</sequence>
<dbReference type="STRING" id="1931241.BVH74_13910"/>
<evidence type="ECO:0000256" key="7">
    <source>
        <dbReference type="ARBA" id="ARBA00022729"/>
    </source>
</evidence>
<dbReference type="GO" id="GO:0009279">
    <property type="term" value="C:cell outer membrane"/>
    <property type="evidence" value="ECO:0007669"/>
    <property type="project" value="UniProtKB-SubCell"/>
</dbReference>
<comment type="subcellular location">
    <subcellularLocation>
        <location evidence="1 14">Cell outer membrane</location>
        <topology evidence="1 14">Multi-pass membrane protein</topology>
    </subcellularLocation>
</comment>
<evidence type="ECO:0000259" key="19">
    <source>
        <dbReference type="Pfam" id="PF07715"/>
    </source>
</evidence>
<dbReference type="EMBL" id="CP020100">
    <property type="protein sequence ID" value="AQZ95777.1"/>
    <property type="molecule type" value="Genomic_DNA"/>
</dbReference>
<feature type="chain" id="PRO_5012188846" evidence="17">
    <location>
        <begin position="27"/>
        <end position="710"/>
    </location>
</feature>
<dbReference type="GO" id="GO:0015344">
    <property type="term" value="F:siderophore uptake transmembrane transporter activity"/>
    <property type="evidence" value="ECO:0007669"/>
    <property type="project" value="TreeGrafter"/>
</dbReference>
<keyword evidence="10 16" id="KW-0798">TonB box</keyword>
<dbReference type="Pfam" id="PF00593">
    <property type="entry name" value="TonB_dep_Rec_b-barrel"/>
    <property type="match status" value="1"/>
</dbReference>
<evidence type="ECO:0000259" key="18">
    <source>
        <dbReference type="Pfam" id="PF00593"/>
    </source>
</evidence>
<evidence type="ECO:0000256" key="16">
    <source>
        <dbReference type="RuleBase" id="RU003357"/>
    </source>
</evidence>
<dbReference type="Pfam" id="PF07715">
    <property type="entry name" value="Plug"/>
    <property type="match status" value="1"/>
</dbReference>
<dbReference type="NCBIfam" id="TIGR01783">
    <property type="entry name" value="TonB-siderophor"/>
    <property type="match status" value="1"/>
</dbReference>
<dbReference type="PANTHER" id="PTHR32552">
    <property type="entry name" value="FERRICHROME IRON RECEPTOR-RELATED"/>
    <property type="match status" value="1"/>
</dbReference>
<keyword evidence="12 20" id="KW-0675">Receptor</keyword>
<evidence type="ECO:0000313" key="21">
    <source>
        <dbReference type="Proteomes" id="UP000243488"/>
    </source>
</evidence>
<evidence type="ECO:0000256" key="15">
    <source>
        <dbReference type="PROSITE-ProRule" id="PRU10144"/>
    </source>
</evidence>
<dbReference type="Gene3D" id="2.170.130.10">
    <property type="entry name" value="TonB-dependent receptor, plug domain"/>
    <property type="match status" value="1"/>
</dbReference>
<dbReference type="InterPro" id="IPR010105">
    <property type="entry name" value="TonB_sidphr_rcpt"/>
</dbReference>
<name>A0A1V0B792_9GAMM</name>
<dbReference type="CDD" id="cd01347">
    <property type="entry name" value="ligand_gated_channel"/>
    <property type="match status" value="1"/>
</dbReference>
<dbReference type="Proteomes" id="UP000243488">
    <property type="component" value="Chromosome"/>
</dbReference>
<keyword evidence="8" id="KW-0408">Iron</keyword>
<comment type="similarity">
    <text evidence="2 14 16">Belongs to the TonB-dependent receptor family.</text>
</comment>
<keyword evidence="4 14" id="KW-1134">Transmembrane beta strand</keyword>
<dbReference type="GO" id="GO:0038023">
    <property type="term" value="F:signaling receptor activity"/>
    <property type="evidence" value="ECO:0007669"/>
    <property type="project" value="InterPro"/>
</dbReference>
<reference evidence="20 21" key="1">
    <citation type="submission" date="2017-03" db="EMBL/GenBank/DDBJ databases">
        <title>Complete genome sequence of the novel DNRA strain Pseudomonas sp. S-6-2 isolated from Chinese polluted river sediment. Journal of Biotechnology.</title>
        <authorList>
            <person name="Li J."/>
            <person name="Xiang F."/>
            <person name="Wang L."/>
            <person name="Xi L."/>
            <person name="Liu J."/>
        </authorList>
    </citation>
    <scope>NUCLEOTIDE SEQUENCE [LARGE SCALE GENOMIC DNA]</scope>
    <source>
        <strain evidence="20 21">S-6-2</strain>
    </source>
</reference>
<evidence type="ECO:0000256" key="14">
    <source>
        <dbReference type="PROSITE-ProRule" id="PRU01360"/>
    </source>
</evidence>
<dbReference type="SUPFAM" id="SSF56935">
    <property type="entry name" value="Porins"/>
    <property type="match status" value="1"/>
</dbReference>
<evidence type="ECO:0000256" key="6">
    <source>
        <dbReference type="ARBA" id="ARBA00022692"/>
    </source>
</evidence>
<dbReference type="FunFam" id="2.170.130.10:FF:000001">
    <property type="entry name" value="Catecholate siderophore TonB-dependent receptor"/>
    <property type="match status" value="1"/>
</dbReference>
<dbReference type="InterPro" id="IPR000531">
    <property type="entry name" value="Beta-barrel_TonB"/>
</dbReference>
<dbReference type="InterPro" id="IPR037066">
    <property type="entry name" value="Plug_dom_sf"/>
</dbReference>